<reference evidence="1" key="1">
    <citation type="submission" date="2019-09" db="EMBL/GenBank/DDBJ databases">
        <title>Characterisation of the sponge microbiome using genome-centric metagenomics.</title>
        <authorList>
            <person name="Engelberts J.P."/>
            <person name="Robbins S.J."/>
            <person name="De Goeij J.M."/>
            <person name="Aranda M."/>
            <person name="Bell S.C."/>
            <person name="Webster N.S."/>
        </authorList>
    </citation>
    <scope>NUCLEOTIDE SEQUENCE</scope>
    <source>
        <strain evidence="1">SB0661_bin_32</strain>
    </source>
</reference>
<proteinExistence type="predicted"/>
<evidence type="ECO:0000313" key="1">
    <source>
        <dbReference type="EMBL" id="MYC93634.1"/>
    </source>
</evidence>
<gene>
    <name evidence="1" type="ORF">F4X14_01570</name>
</gene>
<comment type="caution">
    <text evidence="1">The sequence shown here is derived from an EMBL/GenBank/DDBJ whole genome shotgun (WGS) entry which is preliminary data.</text>
</comment>
<organism evidence="1">
    <name type="scientific">Caldilineaceae bacterium SB0661_bin_32</name>
    <dbReference type="NCBI Taxonomy" id="2605255"/>
    <lineage>
        <taxon>Bacteria</taxon>
        <taxon>Bacillati</taxon>
        <taxon>Chloroflexota</taxon>
        <taxon>Caldilineae</taxon>
        <taxon>Caldilineales</taxon>
        <taxon>Caldilineaceae</taxon>
    </lineage>
</organism>
<name>A0A6B1D242_9CHLR</name>
<accession>A0A6B1D242</accession>
<protein>
    <submittedName>
        <fullName evidence="1">Uncharacterized protein</fullName>
    </submittedName>
</protein>
<dbReference type="EMBL" id="VXMH01000010">
    <property type="protein sequence ID" value="MYC93634.1"/>
    <property type="molecule type" value="Genomic_DNA"/>
</dbReference>
<sequence length="81" mass="8666">MARTARAGITQARLFRLTAGPDGTGDAGAPPGRWHQLILAARWARIAPWALAAAPLPWLKMIEAAMRIEAARPGRGAGERQ</sequence>
<dbReference type="AlphaFoldDB" id="A0A6B1D242"/>